<evidence type="ECO:0000313" key="1">
    <source>
        <dbReference type="EMBL" id="MBB3332682.1"/>
    </source>
</evidence>
<accession>A0A7W5K6A6</accession>
<proteinExistence type="predicted"/>
<organism evidence="1 2">
    <name type="scientific">Halomonas campaniensis</name>
    <dbReference type="NCBI Taxonomy" id="213554"/>
    <lineage>
        <taxon>Bacteria</taxon>
        <taxon>Pseudomonadati</taxon>
        <taxon>Pseudomonadota</taxon>
        <taxon>Gammaproteobacteria</taxon>
        <taxon>Oceanospirillales</taxon>
        <taxon>Halomonadaceae</taxon>
        <taxon>Halomonas</taxon>
    </lineage>
</organism>
<evidence type="ECO:0008006" key="3">
    <source>
        <dbReference type="Google" id="ProtNLM"/>
    </source>
</evidence>
<dbReference type="Proteomes" id="UP000553442">
    <property type="component" value="Unassembled WGS sequence"/>
</dbReference>
<dbReference type="AlphaFoldDB" id="A0A7W5K6A6"/>
<evidence type="ECO:0000313" key="2">
    <source>
        <dbReference type="Proteomes" id="UP000553442"/>
    </source>
</evidence>
<comment type="caution">
    <text evidence="1">The sequence shown here is derived from an EMBL/GenBank/DDBJ whole genome shotgun (WGS) entry which is preliminary data.</text>
</comment>
<name>A0A7W5K6A6_9GAMM</name>
<reference evidence="1 2" key="1">
    <citation type="submission" date="2020-08" db="EMBL/GenBank/DDBJ databases">
        <title>Genomic Encyclopedia of Archaeal and Bacterial Type Strains, Phase II (KMG-II): from individual species to whole genera.</title>
        <authorList>
            <person name="Goeker M."/>
        </authorList>
    </citation>
    <scope>NUCLEOTIDE SEQUENCE [LARGE SCALE GENOMIC DNA]</scope>
    <source>
        <strain evidence="1 2">5AG</strain>
    </source>
</reference>
<keyword evidence="2" id="KW-1185">Reference proteome</keyword>
<sequence length="119" mass="12533">MSNGPYGQLACRCGAVSLLVCGAPLGVGRDATDAPVTFWPLAAIQLGQGGDELELLPDERGGEAWHCRRCDERLLHGDDEADVAVLAGLPEDTDGTGVALTTSRQRRLEALGYRVAAKT</sequence>
<dbReference type="RefSeq" id="WP_183334419.1">
    <property type="nucleotide sequence ID" value="NZ_JACHZF010000046.1"/>
</dbReference>
<protein>
    <recommendedName>
        <fullName evidence="3">Aldehyde-activating protein</fullName>
    </recommendedName>
</protein>
<gene>
    <name evidence="1" type="ORF">BDK63_003582</name>
</gene>
<dbReference type="EMBL" id="JACHZF010000046">
    <property type="protein sequence ID" value="MBB3332682.1"/>
    <property type="molecule type" value="Genomic_DNA"/>
</dbReference>